<accession>A0A1A7ZC41</accession>
<dbReference type="EMBL" id="HADY01001391">
    <property type="protein sequence ID" value="SBP39876.1"/>
    <property type="molecule type" value="Transcribed_RNA"/>
</dbReference>
<feature type="non-terminal residue" evidence="1">
    <location>
        <position position="1"/>
    </location>
</feature>
<sequence>DSVRGACSTRHVATCLLGTGQFKYTVKASLEALKTIIDLFTDTQWTVVLNRRVIQSDMPGTQPEGLAILGSYCTPKLATLPRFESPSLG</sequence>
<feature type="non-terminal residue" evidence="1">
    <location>
        <position position="89"/>
    </location>
</feature>
<reference evidence="1" key="2">
    <citation type="submission" date="2016-06" db="EMBL/GenBank/DDBJ databases">
        <title>The genome of a short-lived fish provides insights into sex chromosome evolution and the genetic control of aging.</title>
        <authorList>
            <person name="Reichwald K."/>
            <person name="Felder M."/>
            <person name="Petzold A."/>
            <person name="Koch P."/>
            <person name="Groth M."/>
            <person name="Platzer M."/>
        </authorList>
    </citation>
    <scope>NUCLEOTIDE SEQUENCE</scope>
    <source>
        <tissue evidence="1">Brain</tissue>
    </source>
</reference>
<proteinExistence type="predicted"/>
<organism evidence="1">
    <name type="scientific">Nothobranchius furzeri</name>
    <name type="common">Turquoise killifish</name>
    <dbReference type="NCBI Taxonomy" id="105023"/>
    <lineage>
        <taxon>Eukaryota</taxon>
        <taxon>Metazoa</taxon>
        <taxon>Chordata</taxon>
        <taxon>Craniata</taxon>
        <taxon>Vertebrata</taxon>
        <taxon>Euteleostomi</taxon>
        <taxon>Actinopterygii</taxon>
        <taxon>Neopterygii</taxon>
        <taxon>Teleostei</taxon>
        <taxon>Neoteleostei</taxon>
        <taxon>Acanthomorphata</taxon>
        <taxon>Ovalentaria</taxon>
        <taxon>Atherinomorphae</taxon>
        <taxon>Cyprinodontiformes</taxon>
        <taxon>Nothobranchiidae</taxon>
        <taxon>Nothobranchius</taxon>
    </lineage>
</organism>
<gene>
    <name evidence="1" type="primary">Nfu_g_1_024381</name>
</gene>
<dbReference type="AlphaFoldDB" id="A0A1A7ZC41"/>
<reference evidence="1" key="1">
    <citation type="submission" date="2016-05" db="EMBL/GenBank/DDBJ databases">
        <authorList>
            <person name="Lavstsen T."/>
            <person name="Jespersen J.S."/>
        </authorList>
    </citation>
    <scope>NUCLEOTIDE SEQUENCE</scope>
    <source>
        <tissue evidence="1">Brain</tissue>
    </source>
</reference>
<name>A0A1A7ZC41_NOTFU</name>
<evidence type="ECO:0000313" key="1">
    <source>
        <dbReference type="EMBL" id="SBP39876.1"/>
    </source>
</evidence>
<protein>
    <submittedName>
        <fullName evidence="1">Macro domain</fullName>
    </submittedName>
</protein>